<evidence type="ECO:0000256" key="8">
    <source>
        <dbReference type="SAM" id="SignalP"/>
    </source>
</evidence>
<dbReference type="GO" id="GO:0009279">
    <property type="term" value="C:cell outer membrane"/>
    <property type="evidence" value="ECO:0007669"/>
    <property type="project" value="UniProtKB-SubCell"/>
</dbReference>
<dbReference type="EMBL" id="MTBC01000004">
    <property type="protein sequence ID" value="OQD43154.1"/>
    <property type="molecule type" value="Genomic_DNA"/>
</dbReference>
<dbReference type="RefSeq" id="WP_080318931.1">
    <property type="nucleotide sequence ID" value="NZ_MTBC01000004.1"/>
</dbReference>
<evidence type="ECO:0000259" key="9">
    <source>
        <dbReference type="Pfam" id="PF07715"/>
    </source>
</evidence>
<proteinExistence type="inferred from homology"/>
<dbReference type="OrthoDB" id="9803050at2"/>
<dbReference type="InterPro" id="IPR037066">
    <property type="entry name" value="Plug_dom_sf"/>
</dbReference>
<keyword evidence="3 7" id="KW-1134">Transmembrane beta strand</keyword>
<reference evidence="10 11" key="1">
    <citation type="submission" date="2016-12" db="EMBL/GenBank/DDBJ databases">
        <authorList>
            <person name="Song W.-J."/>
            <person name="Kurnit D.M."/>
        </authorList>
    </citation>
    <scope>NUCLEOTIDE SEQUENCE [LARGE SCALE GENOMIC DNA]</scope>
    <source>
        <strain evidence="10 11">HSG9</strain>
    </source>
</reference>
<evidence type="ECO:0000256" key="6">
    <source>
        <dbReference type="ARBA" id="ARBA00023237"/>
    </source>
</evidence>
<dbReference type="PROSITE" id="PS52016">
    <property type="entry name" value="TONB_DEPENDENT_REC_3"/>
    <property type="match status" value="1"/>
</dbReference>
<evidence type="ECO:0000256" key="3">
    <source>
        <dbReference type="ARBA" id="ARBA00022452"/>
    </source>
</evidence>
<dbReference type="Gene3D" id="2.60.40.1120">
    <property type="entry name" value="Carboxypeptidase-like, regulatory domain"/>
    <property type="match status" value="1"/>
</dbReference>
<sequence length="921" mass="103925">MLKKTIFLFVFCLIGFSIYAQDNPAKDTIKINAQTLKEALKQLNSIADYSFYYDANSLDSIRLTKTYTSTTIQELLEAVLQNTNLNYYVFEGNKIILTENNIIYDKLPEGFFKKDSVVKPIEPVSRPIFYSRNNKQTRLRSRIETVRLGKEQKNNSRTSFRVYGRVTNNNTGEPIPDMTIIAQNGTLKALTSLDGNFEMELNPGENVLNFRALGIKQATKRLIIFNDGELNFGFDESLEQLDEVVVQGNIYRNVEETAGAPEEIDSEESKTVPLVLGERDVLKVATALPGISTAGEGSTGFNVRGGRADQNLMLFDGATIYNPQHFFGIFSAINPFSIGKLSVYKGNIPAAYGGRLSSVFDINTKIGDTTAFKGEASLGPVTGNLVLQSPVKKGKSSILFGARGAYANWILRSLNEKSLNKSRASFYDGVLNYNDRVNENNTVKVTTYYSDDNFSISSDSTYIYRNKLASLQWQHKFNDKNLANVQLSYTGYGFNIDYERGSNDDFKLGFDIEEYRAKFDFNYLKSTKTSFNYGIESGLYSVVPGYIEPLNNNSIVKSNELKREKGLETAAYLSVEQDISKEFSINMGVRYSSYAGLGSSTQYTYDPNAPRSESTRQDTINYQNNEFIDFQGNPEFRIGARYLLNPSLSIKAGFNTATQYIHILTNNTTISPIDTWKLTDTNIKAQKGQQFSLGVFKNIESNTYEVSLEGFYKTARNVIDFKTGAQLLLNENIETEILQGDGKSYGVEFLIRKNLGKLNGWLGYTYSRSFLKLDSEFEEERVNNGEFFASNFDKPHDVSLVANYKFTKRYSLSANFVYQTGRPVTVPVGNFNFNDAQYAAYSDRNSLRIPDFYRLDLGFNIEGNHKLNKVGHSFWTISVYNALGRNNPYSVFYVTESGRIKAYKSSIFSIPVPSITYNFKF</sequence>
<dbReference type="InterPro" id="IPR036942">
    <property type="entry name" value="Beta-barrel_TonB_sf"/>
</dbReference>
<keyword evidence="11" id="KW-1185">Reference proteome</keyword>
<dbReference type="InterPro" id="IPR039426">
    <property type="entry name" value="TonB-dep_rcpt-like"/>
</dbReference>
<dbReference type="SUPFAM" id="SSF56935">
    <property type="entry name" value="Porins"/>
    <property type="match status" value="1"/>
</dbReference>
<dbReference type="Gene3D" id="2.170.130.10">
    <property type="entry name" value="TonB-dependent receptor, plug domain"/>
    <property type="match status" value="1"/>
</dbReference>
<dbReference type="Gene3D" id="3.55.50.30">
    <property type="match status" value="1"/>
</dbReference>
<dbReference type="AlphaFoldDB" id="A0A1V6LSJ9"/>
<gene>
    <name evidence="10" type="ORF">BUL40_08690</name>
</gene>
<comment type="caution">
    <text evidence="10">The sequence shown here is derived from an EMBL/GenBank/DDBJ whole genome shotgun (WGS) entry which is preliminary data.</text>
</comment>
<keyword evidence="4 7" id="KW-0812">Transmembrane</keyword>
<feature type="chain" id="PRO_5012483703" evidence="8">
    <location>
        <begin position="21"/>
        <end position="921"/>
    </location>
</feature>
<dbReference type="InterPro" id="IPR012910">
    <property type="entry name" value="Plug_dom"/>
</dbReference>
<comment type="similarity">
    <text evidence="7">Belongs to the TonB-dependent receptor family.</text>
</comment>
<comment type="subcellular location">
    <subcellularLocation>
        <location evidence="1 7">Cell outer membrane</location>
        <topology evidence="1 7">Multi-pass membrane protein</topology>
    </subcellularLocation>
</comment>
<feature type="domain" description="TonB-dependent receptor plug" evidence="9">
    <location>
        <begin position="278"/>
        <end position="355"/>
    </location>
</feature>
<dbReference type="Pfam" id="PF13715">
    <property type="entry name" value="CarbopepD_reg_2"/>
    <property type="match status" value="1"/>
</dbReference>
<keyword evidence="8" id="KW-0732">Signal</keyword>
<dbReference type="Proteomes" id="UP000191680">
    <property type="component" value="Unassembled WGS sequence"/>
</dbReference>
<accession>A0A1V6LSJ9</accession>
<evidence type="ECO:0000256" key="7">
    <source>
        <dbReference type="PROSITE-ProRule" id="PRU01360"/>
    </source>
</evidence>
<evidence type="ECO:0000256" key="2">
    <source>
        <dbReference type="ARBA" id="ARBA00022448"/>
    </source>
</evidence>
<protein>
    <submittedName>
        <fullName evidence="10">TonB-dependent receptor</fullName>
    </submittedName>
</protein>
<dbReference type="InterPro" id="IPR008969">
    <property type="entry name" value="CarboxyPept-like_regulatory"/>
</dbReference>
<dbReference type="Pfam" id="PF07715">
    <property type="entry name" value="Plug"/>
    <property type="match status" value="1"/>
</dbReference>
<keyword evidence="10" id="KW-0675">Receptor</keyword>
<evidence type="ECO:0000256" key="1">
    <source>
        <dbReference type="ARBA" id="ARBA00004571"/>
    </source>
</evidence>
<evidence type="ECO:0000256" key="4">
    <source>
        <dbReference type="ARBA" id="ARBA00022692"/>
    </source>
</evidence>
<evidence type="ECO:0000256" key="5">
    <source>
        <dbReference type="ARBA" id="ARBA00023136"/>
    </source>
</evidence>
<keyword evidence="2 7" id="KW-0813">Transport</keyword>
<dbReference type="Gene3D" id="2.40.170.20">
    <property type="entry name" value="TonB-dependent receptor, beta-barrel domain"/>
    <property type="match status" value="1"/>
</dbReference>
<organism evidence="10 11">
    <name type="scientific">Croceivirga radicis</name>
    <dbReference type="NCBI Taxonomy" id="1929488"/>
    <lineage>
        <taxon>Bacteria</taxon>
        <taxon>Pseudomonadati</taxon>
        <taxon>Bacteroidota</taxon>
        <taxon>Flavobacteriia</taxon>
        <taxon>Flavobacteriales</taxon>
        <taxon>Flavobacteriaceae</taxon>
        <taxon>Croceivirga</taxon>
    </lineage>
</organism>
<evidence type="ECO:0000313" key="11">
    <source>
        <dbReference type="Proteomes" id="UP000191680"/>
    </source>
</evidence>
<dbReference type="SUPFAM" id="SSF49464">
    <property type="entry name" value="Carboxypeptidase regulatory domain-like"/>
    <property type="match status" value="1"/>
</dbReference>
<keyword evidence="6 7" id="KW-0998">Cell outer membrane</keyword>
<evidence type="ECO:0000313" key="10">
    <source>
        <dbReference type="EMBL" id="OQD43154.1"/>
    </source>
</evidence>
<keyword evidence="5 7" id="KW-0472">Membrane</keyword>
<feature type="signal peptide" evidence="8">
    <location>
        <begin position="1"/>
        <end position="20"/>
    </location>
</feature>
<name>A0A1V6LSJ9_9FLAO</name>